<dbReference type="GO" id="GO:0012506">
    <property type="term" value="C:vesicle membrane"/>
    <property type="evidence" value="ECO:0007669"/>
    <property type="project" value="TreeGrafter"/>
</dbReference>
<dbReference type="OrthoDB" id="37886at2759"/>
<keyword evidence="4" id="KW-0106">Calcium</keyword>
<dbReference type="GO" id="GO:0005634">
    <property type="term" value="C:nucleus"/>
    <property type="evidence" value="ECO:0007669"/>
    <property type="project" value="TreeGrafter"/>
</dbReference>
<evidence type="ECO:0000256" key="1">
    <source>
        <dbReference type="ARBA" id="ARBA00007831"/>
    </source>
</evidence>
<dbReference type="GO" id="GO:0005509">
    <property type="term" value="F:calcium ion binding"/>
    <property type="evidence" value="ECO:0007669"/>
    <property type="project" value="InterPro"/>
</dbReference>
<dbReference type="InterPro" id="IPR018252">
    <property type="entry name" value="Annexin_repeat_CS"/>
</dbReference>
<dbReference type="EMBL" id="UYRX01002106">
    <property type="protein sequence ID" value="VDM92728.1"/>
    <property type="molecule type" value="Genomic_DNA"/>
</dbReference>
<dbReference type="Pfam" id="PF00191">
    <property type="entry name" value="Annexin"/>
    <property type="match status" value="1"/>
</dbReference>
<evidence type="ECO:0000313" key="5">
    <source>
        <dbReference type="EMBL" id="VDM92728.1"/>
    </source>
</evidence>
<dbReference type="Proteomes" id="UP000277928">
    <property type="component" value="Unassembled WGS sequence"/>
</dbReference>
<name>A0A3P7LZE6_LITSI</name>
<evidence type="ECO:0000313" key="6">
    <source>
        <dbReference type="Proteomes" id="UP000277928"/>
    </source>
</evidence>
<reference evidence="5 6" key="1">
    <citation type="submission" date="2018-08" db="EMBL/GenBank/DDBJ databases">
        <authorList>
            <person name="Laetsch R D."/>
            <person name="Stevens L."/>
            <person name="Kumar S."/>
            <person name="Blaxter L. M."/>
        </authorList>
    </citation>
    <scope>NUCLEOTIDE SEQUENCE [LARGE SCALE GENOMIC DNA]</scope>
</reference>
<dbReference type="InterPro" id="IPR001464">
    <property type="entry name" value="Annexin"/>
</dbReference>
<dbReference type="SUPFAM" id="SSF47874">
    <property type="entry name" value="Annexin"/>
    <property type="match status" value="1"/>
</dbReference>
<dbReference type="InterPro" id="IPR018502">
    <property type="entry name" value="Annexin_repeat"/>
</dbReference>
<dbReference type="GO" id="GO:0001786">
    <property type="term" value="F:phosphatidylserine binding"/>
    <property type="evidence" value="ECO:0007669"/>
    <property type="project" value="TreeGrafter"/>
</dbReference>
<dbReference type="PROSITE" id="PS51897">
    <property type="entry name" value="ANNEXIN_2"/>
    <property type="match status" value="1"/>
</dbReference>
<dbReference type="PROSITE" id="PS00223">
    <property type="entry name" value="ANNEXIN_1"/>
    <property type="match status" value="1"/>
</dbReference>
<dbReference type="GO" id="GO:0005544">
    <property type="term" value="F:calcium-dependent phospholipid binding"/>
    <property type="evidence" value="ECO:0007669"/>
    <property type="project" value="UniProtKB-KW"/>
</dbReference>
<dbReference type="Gene3D" id="1.10.220.10">
    <property type="entry name" value="Annexin"/>
    <property type="match status" value="1"/>
</dbReference>
<gene>
    <name evidence="5" type="ORF">NLS_LOCUS9904</name>
</gene>
<dbReference type="STRING" id="42156.A0A3P7LZE6"/>
<dbReference type="InterPro" id="IPR037104">
    <property type="entry name" value="Annexin_sf"/>
</dbReference>
<feature type="non-terminal residue" evidence="5">
    <location>
        <position position="1"/>
    </location>
</feature>
<protein>
    <recommendedName>
        <fullName evidence="4">Annexin</fullName>
    </recommendedName>
</protein>
<keyword evidence="4" id="KW-0111">Calcium/phospholipid-binding</keyword>
<evidence type="ECO:0000256" key="3">
    <source>
        <dbReference type="ARBA" id="ARBA00023216"/>
    </source>
</evidence>
<dbReference type="OMA" id="XALAVKV"/>
<dbReference type="AlphaFoldDB" id="A0A3P7LZE6"/>
<accession>A0A3P7LZE6</accession>
<comment type="domain">
    <text evidence="4">A pair of annexin repeats may form one binding site for calcium and phospholipid.</text>
</comment>
<proteinExistence type="inferred from homology"/>
<dbReference type="SMART" id="SM00335">
    <property type="entry name" value="ANX"/>
    <property type="match status" value="1"/>
</dbReference>
<dbReference type="PANTHER" id="PTHR10502:SF102">
    <property type="entry name" value="ANNEXIN B11"/>
    <property type="match status" value="1"/>
</dbReference>
<keyword evidence="6" id="KW-1185">Reference proteome</keyword>
<keyword evidence="2 4" id="KW-0677">Repeat</keyword>
<organism evidence="5 6">
    <name type="scientific">Litomosoides sigmodontis</name>
    <name type="common">Filarial nematode worm</name>
    <dbReference type="NCBI Taxonomy" id="42156"/>
    <lineage>
        <taxon>Eukaryota</taxon>
        <taxon>Metazoa</taxon>
        <taxon>Ecdysozoa</taxon>
        <taxon>Nematoda</taxon>
        <taxon>Chromadorea</taxon>
        <taxon>Rhabditida</taxon>
        <taxon>Spirurina</taxon>
        <taxon>Spiruromorpha</taxon>
        <taxon>Filarioidea</taxon>
        <taxon>Onchocercidae</taxon>
        <taxon>Litomosoides</taxon>
    </lineage>
</organism>
<dbReference type="PRINTS" id="PR00196">
    <property type="entry name" value="ANNEXIN"/>
</dbReference>
<evidence type="ECO:0000256" key="4">
    <source>
        <dbReference type="RuleBase" id="RU003540"/>
    </source>
</evidence>
<dbReference type="FunFam" id="1.10.220.10:FF:000026">
    <property type="entry name" value="Annexin"/>
    <property type="match status" value="1"/>
</dbReference>
<comment type="similarity">
    <text evidence="1 4">Belongs to the annexin family.</text>
</comment>
<evidence type="ECO:0000256" key="2">
    <source>
        <dbReference type="ARBA" id="ARBA00022737"/>
    </source>
</evidence>
<dbReference type="GO" id="GO:0005737">
    <property type="term" value="C:cytoplasm"/>
    <property type="evidence" value="ECO:0007669"/>
    <property type="project" value="TreeGrafter"/>
</dbReference>
<sequence length="93" mass="10616">RVFSGDAKIAYLALIDCIQNKPRFFAKQLYDAMKGLGTADQHLIRIVVSRSEIDLALIREEFELMYKKPLVDWIKAECSGPYRDALIVIIKGN</sequence>
<keyword evidence="3 4" id="KW-0041">Annexin</keyword>
<dbReference type="PANTHER" id="PTHR10502">
    <property type="entry name" value="ANNEXIN"/>
    <property type="match status" value="1"/>
</dbReference>
<dbReference type="GO" id="GO:0005886">
    <property type="term" value="C:plasma membrane"/>
    <property type="evidence" value="ECO:0007669"/>
    <property type="project" value="TreeGrafter"/>
</dbReference>